<gene>
    <name evidence="5" type="ORF">Ga0074812_104221</name>
</gene>
<dbReference type="AlphaFoldDB" id="A0A0S4QID8"/>
<sequence>MVLTEWGVAVLDGGTPLFTQIAERLADEIAEGSLAEGERVPSSNEMAAFYRINPATAAKGLNVLIDDGLLEKRRGIGMFVVAGARERLLADRRRDFAERFVRPLVAEAQRLGIDGESLVELVREASGVQGGVSL</sequence>
<dbReference type="SMART" id="SM00345">
    <property type="entry name" value="HTH_GNTR"/>
    <property type="match status" value="1"/>
</dbReference>
<keyword evidence="1" id="KW-0805">Transcription regulation</keyword>
<feature type="domain" description="HTH gntR-type" evidence="4">
    <location>
        <begin position="15"/>
        <end position="83"/>
    </location>
</feature>
<evidence type="ECO:0000256" key="3">
    <source>
        <dbReference type="ARBA" id="ARBA00023163"/>
    </source>
</evidence>
<name>A0A0S4QID8_9ACTN</name>
<dbReference type="PANTHER" id="PTHR38445">
    <property type="entry name" value="HTH-TYPE TRANSCRIPTIONAL REPRESSOR YTRA"/>
    <property type="match status" value="1"/>
</dbReference>
<dbReference type="Pfam" id="PF00392">
    <property type="entry name" value="GntR"/>
    <property type="match status" value="1"/>
</dbReference>
<dbReference type="PROSITE" id="PS50949">
    <property type="entry name" value="HTH_GNTR"/>
    <property type="match status" value="1"/>
</dbReference>
<dbReference type="InterPro" id="IPR036388">
    <property type="entry name" value="WH-like_DNA-bd_sf"/>
</dbReference>
<dbReference type="InterPro" id="IPR036390">
    <property type="entry name" value="WH_DNA-bd_sf"/>
</dbReference>
<dbReference type="GO" id="GO:0003677">
    <property type="term" value="F:DNA binding"/>
    <property type="evidence" value="ECO:0007669"/>
    <property type="project" value="UniProtKB-KW"/>
</dbReference>
<dbReference type="InterPro" id="IPR000524">
    <property type="entry name" value="Tscrpt_reg_HTH_GntR"/>
</dbReference>
<reference evidence="6" key="1">
    <citation type="submission" date="2015-11" db="EMBL/GenBank/DDBJ databases">
        <authorList>
            <person name="Varghese N."/>
        </authorList>
    </citation>
    <scope>NUCLEOTIDE SEQUENCE [LARGE SCALE GENOMIC DNA]</scope>
    <source>
        <strain evidence="6">DSM 45899</strain>
    </source>
</reference>
<evidence type="ECO:0000259" key="4">
    <source>
        <dbReference type="PROSITE" id="PS50949"/>
    </source>
</evidence>
<protein>
    <submittedName>
        <fullName evidence="5">DNA-binding transcriptional regulator YhcF, GntR family</fullName>
    </submittedName>
</protein>
<evidence type="ECO:0000256" key="2">
    <source>
        <dbReference type="ARBA" id="ARBA00023125"/>
    </source>
</evidence>
<dbReference type="SUPFAM" id="SSF46785">
    <property type="entry name" value="Winged helix' DNA-binding domain"/>
    <property type="match status" value="1"/>
</dbReference>
<evidence type="ECO:0000313" key="5">
    <source>
        <dbReference type="EMBL" id="CUU55140.1"/>
    </source>
</evidence>
<keyword evidence="2 5" id="KW-0238">DNA-binding</keyword>
<evidence type="ECO:0000256" key="1">
    <source>
        <dbReference type="ARBA" id="ARBA00023015"/>
    </source>
</evidence>
<organism evidence="5 6">
    <name type="scientific">Parafrankia irregularis</name>
    <dbReference type="NCBI Taxonomy" id="795642"/>
    <lineage>
        <taxon>Bacteria</taxon>
        <taxon>Bacillati</taxon>
        <taxon>Actinomycetota</taxon>
        <taxon>Actinomycetes</taxon>
        <taxon>Frankiales</taxon>
        <taxon>Frankiaceae</taxon>
        <taxon>Parafrankia</taxon>
    </lineage>
</organism>
<dbReference type="Proteomes" id="UP000198802">
    <property type="component" value="Unassembled WGS sequence"/>
</dbReference>
<keyword evidence="3" id="KW-0804">Transcription</keyword>
<proteinExistence type="predicted"/>
<accession>A0A0S4QID8</accession>
<dbReference type="Gene3D" id="1.10.10.10">
    <property type="entry name" value="Winged helix-like DNA-binding domain superfamily/Winged helix DNA-binding domain"/>
    <property type="match status" value="1"/>
</dbReference>
<dbReference type="PANTHER" id="PTHR38445:SF10">
    <property type="entry name" value="GNTR-FAMILY TRANSCRIPTIONAL REGULATOR"/>
    <property type="match status" value="1"/>
</dbReference>
<dbReference type="CDD" id="cd07377">
    <property type="entry name" value="WHTH_GntR"/>
    <property type="match status" value="1"/>
</dbReference>
<dbReference type="EMBL" id="FAOZ01000004">
    <property type="protein sequence ID" value="CUU55140.1"/>
    <property type="molecule type" value="Genomic_DNA"/>
</dbReference>
<dbReference type="GO" id="GO:0003700">
    <property type="term" value="F:DNA-binding transcription factor activity"/>
    <property type="evidence" value="ECO:0007669"/>
    <property type="project" value="InterPro"/>
</dbReference>
<evidence type="ECO:0000313" key="6">
    <source>
        <dbReference type="Proteomes" id="UP000198802"/>
    </source>
</evidence>
<keyword evidence="6" id="KW-1185">Reference proteome</keyword>